<dbReference type="PANTHER" id="PTHR10625:SF4">
    <property type="entry name" value="DEACETYLASE, PUTATIVE-RELATED"/>
    <property type="match status" value="1"/>
</dbReference>
<dbReference type="InterPro" id="IPR037138">
    <property type="entry name" value="His_deacetylse_dom_sf"/>
</dbReference>
<evidence type="ECO:0000259" key="2">
    <source>
        <dbReference type="Pfam" id="PF00850"/>
    </source>
</evidence>
<dbReference type="PANTHER" id="PTHR10625">
    <property type="entry name" value="HISTONE DEACETYLASE HDAC1-RELATED"/>
    <property type="match status" value="1"/>
</dbReference>
<proteinExistence type="predicted"/>
<dbReference type="Proteomes" id="UP000583944">
    <property type="component" value="Unassembled WGS sequence"/>
</dbReference>
<feature type="compositionally biased region" description="Acidic residues" evidence="1">
    <location>
        <begin position="366"/>
        <end position="379"/>
    </location>
</feature>
<dbReference type="EMBL" id="JABDHM010000128">
    <property type="protein sequence ID" value="KAF5217597.1"/>
    <property type="molecule type" value="Genomic_DNA"/>
</dbReference>
<dbReference type="Pfam" id="PF00850">
    <property type="entry name" value="Hist_deacetyl"/>
    <property type="match status" value="2"/>
</dbReference>
<feature type="region of interest" description="Disordered" evidence="1">
    <location>
        <begin position="434"/>
        <end position="470"/>
    </location>
</feature>
<dbReference type="AlphaFoldDB" id="A0A7J6XT25"/>
<feature type="compositionally biased region" description="Basic and acidic residues" evidence="1">
    <location>
        <begin position="353"/>
        <end position="365"/>
    </location>
</feature>
<protein>
    <recommendedName>
        <fullName evidence="2">Histone deacetylase domain-containing protein</fullName>
    </recommendedName>
</protein>
<feature type="compositionally biased region" description="Low complexity" evidence="1">
    <location>
        <begin position="438"/>
        <end position="448"/>
    </location>
</feature>
<comment type="caution">
    <text evidence="3">The sequence shown here is derived from an EMBL/GenBank/DDBJ whole genome shotgun (WGS) entry which is preliminary data.</text>
</comment>
<feature type="domain" description="Histone deacetylase" evidence="2">
    <location>
        <begin position="500"/>
        <end position="622"/>
    </location>
</feature>
<gene>
    <name evidence="3" type="ORF">ECC02_009521</name>
</gene>
<dbReference type="VEuPathDB" id="TriTrypDB:BCY84_16744"/>
<dbReference type="GO" id="GO:0004407">
    <property type="term" value="F:histone deacetylase activity"/>
    <property type="evidence" value="ECO:0007669"/>
    <property type="project" value="TreeGrafter"/>
</dbReference>
<dbReference type="GO" id="GO:0040029">
    <property type="term" value="P:epigenetic regulation of gene expression"/>
    <property type="evidence" value="ECO:0007669"/>
    <property type="project" value="TreeGrafter"/>
</dbReference>
<sequence length="663" mass="71989">MPKRSRAKKRVGRDARAKTEQVNGASEAVATICKVGLETYIRNWMSEADGARPPPPSSLPSLTSLPTILDVMMGMSSPSTPEEGAMNATGPDAKQKEGRIGRSAEGTGVVYDDVMLQHESTDPTDYERPGRLKRTLEHLRAIGLLQCCRRISRHVARTKELRLVHSIAHIDSVDQLEVAALLRHPETSYSVGQDLYANTSTSKAARMAVGCVIAAALSVVRGEVMNAFALVRPPGHHAGVNEASGFCFFNNVAVAVRVAQQELRQQGISAPRALVFDWDVHHCDGTESIFYEDPSVVVVSIHQHGTGRGHVLRKAPTVFTDTIDLGALAALMEETTGEEATSNGGNGHNASVGRDDWHQHQTKEEEKEEEEEEEEEEENAEKVQRQNPQLSPEEEGDGRKRAARRKPVDYVKLAADLEEDDEAIARMFGISPEDLKKSSSSFSVSKSSDGGDGGGGGGSSGGSGSRSSISHFSSARLVQKNLPGDTEGLSFDEDIDNDKDGKFYPGTGHVERVGGDTRAEARGKNINIPWPTLGMGDLEYLQVFLDIVAPVVREYEPHIVFLSCGFDSAAGDLLGSMCVSPSGYYLLTKAVSALCPHLVVALEGGYNLSNVARCSEAVMRALLESSGTAPLPRSRMLWCQTEELVKRVRQTHEGYWRCFSHPE</sequence>
<name>A0A7J6XT25_TRYCR</name>
<dbReference type="Gene3D" id="3.40.800.20">
    <property type="entry name" value="Histone deacetylase domain"/>
    <property type="match status" value="2"/>
</dbReference>
<accession>A0A7J6XT25</accession>
<organism evidence="3 4">
    <name type="scientific">Trypanosoma cruzi</name>
    <dbReference type="NCBI Taxonomy" id="5693"/>
    <lineage>
        <taxon>Eukaryota</taxon>
        <taxon>Discoba</taxon>
        <taxon>Euglenozoa</taxon>
        <taxon>Kinetoplastea</taxon>
        <taxon>Metakinetoplastina</taxon>
        <taxon>Trypanosomatida</taxon>
        <taxon>Trypanosomatidae</taxon>
        <taxon>Trypanosoma</taxon>
        <taxon>Schizotrypanum</taxon>
    </lineage>
</organism>
<feature type="domain" description="Histone deacetylase" evidence="2">
    <location>
        <begin position="127"/>
        <end position="306"/>
    </location>
</feature>
<dbReference type="SUPFAM" id="SSF52768">
    <property type="entry name" value="Arginase/deacetylase"/>
    <property type="match status" value="2"/>
</dbReference>
<feature type="compositionally biased region" description="Basic residues" evidence="1">
    <location>
        <begin position="1"/>
        <end position="11"/>
    </location>
</feature>
<feature type="region of interest" description="Disordered" evidence="1">
    <location>
        <begin position="335"/>
        <end position="404"/>
    </location>
</feature>
<evidence type="ECO:0000313" key="4">
    <source>
        <dbReference type="Proteomes" id="UP000583944"/>
    </source>
</evidence>
<feature type="region of interest" description="Disordered" evidence="1">
    <location>
        <begin position="1"/>
        <end position="26"/>
    </location>
</feature>
<evidence type="ECO:0000313" key="3">
    <source>
        <dbReference type="EMBL" id="KAF5217597.1"/>
    </source>
</evidence>
<evidence type="ECO:0000256" key="1">
    <source>
        <dbReference type="SAM" id="MobiDB-lite"/>
    </source>
</evidence>
<feature type="compositionally biased region" description="Gly residues" evidence="1">
    <location>
        <begin position="450"/>
        <end position="464"/>
    </location>
</feature>
<dbReference type="InterPro" id="IPR023696">
    <property type="entry name" value="Ureohydrolase_dom_sf"/>
</dbReference>
<feature type="region of interest" description="Disordered" evidence="1">
    <location>
        <begin position="77"/>
        <end position="100"/>
    </location>
</feature>
<dbReference type="VEuPathDB" id="TriTrypDB:ECC02_009521"/>
<dbReference type="GO" id="GO:0000118">
    <property type="term" value="C:histone deacetylase complex"/>
    <property type="evidence" value="ECO:0007669"/>
    <property type="project" value="TreeGrafter"/>
</dbReference>
<reference evidence="3 4" key="1">
    <citation type="journal article" date="2019" name="Genome Biol. Evol.">
        <title>Nanopore Sequencing Significantly Improves Genome Assembly of the Protozoan Parasite Trypanosoma cruzi.</title>
        <authorList>
            <person name="Diaz-Viraque F."/>
            <person name="Pita S."/>
            <person name="Greif G."/>
            <person name="de Souza R.C.M."/>
            <person name="Iraola G."/>
            <person name="Robello C."/>
        </authorList>
    </citation>
    <scope>NUCLEOTIDE SEQUENCE [LARGE SCALE GENOMIC DNA]</scope>
    <source>
        <strain evidence="3 4">Berenice</strain>
    </source>
</reference>
<dbReference type="CDD" id="cd09992">
    <property type="entry name" value="HDAC_classII"/>
    <property type="match status" value="1"/>
</dbReference>
<dbReference type="InterPro" id="IPR023801">
    <property type="entry name" value="His_deacetylse_dom"/>
</dbReference>